<gene>
    <name evidence="2" type="ORF">Aglo03_52890</name>
</gene>
<dbReference type="Pfam" id="PF08242">
    <property type="entry name" value="Methyltransf_12"/>
    <property type="match status" value="1"/>
</dbReference>
<dbReference type="SUPFAM" id="SSF53335">
    <property type="entry name" value="S-adenosyl-L-methionine-dependent methyltransferases"/>
    <property type="match status" value="1"/>
</dbReference>
<accession>A0A9W6VCY6</accession>
<organism evidence="2 3">
    <name type="scientific">Actinokineospora globicatena</name>
    <dbReference type="NCBI Taxonomy" id="103729"/>
    <lineage>
        <taxon>Bacteria</taxon>
        <taxon>Bacillati</taxon>
        <taxon>Actinomycetota</taxon>
        <taxon>Actinomycetes</taxon>
        <taxon>Pseudonocardiales</taxon>
        <taxon>Pseudonocardiaceae</taxon>
        <taxon>Actinokineospora</taxon>
    </lineage>
</organism>
<dbReference type="InterPro" id="IPR029063">
    <property type="entry name" value="SAM-dependent_MTases_sf"/>
</dbReference>
<keyword evidence="2" id="KW-0808">Transferase</keyword>
<reference evidence="2" key="1">
    <citation type="submission" date="2023-02" db="EMBL/GenBank/DDBJ databases">
        <title>Actinokineospora globicatena NBRC 15670.</title>
        <authorList>
            <person name="Ichikawa N."/>
            <person name="Sato H."/>
            <person name="Tonouchi N."/>
        </authorList>
    </citation>
    <scope>NUCLEOTIDE SEQUENCE</scope>
    <source>
        <strain evidence="2">NBRC 15670</strain>
    </source>
</reference>
<feature type="domain" description="Methyltransferase type 12" evidence="1">
    <location>
        <begin position="67"/>
        <end position="159"/>
    </location>
</feature>
<evidence type="ECO:0000259" key="1">
    <source>
        <dbReference type="Pfam" id="PF08242"/>
    </source>
</evidence>
<name>A0A9W6VCY6_9PSEU</name>
<comment type="caution">
    <text evidence="2">The sequence shown here is derived from an EMBL/GenBank/DDBJ whole genome shotgun (WGS) entry which is preliminary data.</text>
</comment>
<dbReference type="Proteomes" id="UP001165042">
    <property type="component" value="Unassembled WGS sequence"/>
</dbReference>
<dbReference type="GO" id="GO:0008168">
    <property type="term" value="F:methyltransferase activity"/>
    <property type="evidence" value="ECO:0007669"/>
    <property type="project" value="UniProtKB-KW"/>
</dbReference>
<dbReference type="InterPro" id="IPR013217">
    <property type="entry name" value="Methyltransf_12"/>
</dbReference>
<dbReference type="EMBL" id="BSSD01000009">
    <property type="protein sequence ID" value="GLW94473.1"/>
    <property type="molecule type" value="Genomic_DNA"/>
</dbReference>
<keyword evidence="2" id="KW-0489">Methyltransferase</keyword>
<keyword evidence="3" id="KW-1185">Reference proteome</keyword>
<dbReference type="AlphaFoldDB" id="A0A9W6VCY6"/>
<evidence type="ECO:0000313" key="3">
    <source>
        <dbReference type="Proteomes" id="UP001165042"/>
    </source>
</evidence>
<dbReference type="CDD" id="cd02440">
    <property type="entry name" value="AdoMet_MTases"/>
    <property type="match status" value="1"/>
</dbReference>
<protein>
    <submittedName>
        <fullName evidence="2">Methyltransferase</fullName>
    </submittedName>
</protein>
<proteinExistence type="predicted"/>
<dbReference type="Gene3D" id="3.40.50.150">
    <property type="entry name" value="Vaccinia Virus protein VP39"/>
    <property type="match status" value="1"/>
</dbReference>
<dbReference type="GO" id="GO:0032259">
    <property type="term" value="P:methylation"/>
    <property type="evidence" value="ECO:0007669"/>
    <property type="project" value="UniProtKB-KW"/>
</dbReference>
<evidence type="ECO:0000313" key="2">
    <source>
        <dbReference type="EMBL" id="GLW94473.1"/>
    </source>
</evidence>
<sequence>MRPMDNAPDPLAYIAVNKARWDERAPAHAASADYGVERFRADPTHLSDVVRFDRSRLGALTGLRGVHLQCHIGTDTLSLARLGARMSGLDFSAESLRQARALAGDAVDFHESDVYAALDVLEPGGYDLVYTGIGALCWLPSITRWAAVVAGLLRPGGRLFLRETHPLLWALDEKATEPVLRYPYFEHAEPLVFEEYDTYVATDATFTHGGSHTWNHGLGEIVTALLAEGLRLVRLDEHDSVPWNALPGQMTESADGEWRLTEAPERLAASYTLVAVRD</sequence>